<comment type="caution">
    <text evidence="1">The sequence shown here is derived from an EMBL/GenBank/DDBJ whole genome shotgun (WGS) entry which is preliminary data.</text>
</comment>
<evidence type="ECO:0000313" key="2">
    <source>
        <dbReference type="Proteomes" id="UP000646776"/>
    </source>
</evidence>
<accession>A0A918HHS4</accession>
<keyword evidence="2" id="KW-1185">Reference proteome</keyword>
<reference evidence="1" key="2">
    <citation type="submission" date="2020-09" db="EMBL/GenBank/DDBJ databases">
        <authorList>
            <person name="Sun Q."/>
            <person name="Ohkuma M."/>
        </authorList>
    </citation>
    <scope>NUCLEOTIDE SEQUENCE</scope>
    <source>
        <strain evidence="1">JCM 4125</strain>
    </source>
</reference>
<dbReference type="EMBL" id="BMSA01000013">
    <property type="protein sequence ID" value="GGT63042.1"/>
    <property type="molecule type" value="Genomic_DNA"/>
</dbReference>
<reference evidence="1" key="1">
    <citation type="journal article" date="2014" name="Int. J. Syst. Evol. Microbiol.">
        <title>Complete genome sequence of Corynebacterium casei LMG S-19264T (=DSM 44701T), isolated from a smear-ripened cheese.</title>
        <authorList>
            <consortium name="US DOE Joint Genome Institute (JGI-PGF)"/>
            <person name="Walter F."/>
            <person name="Albersmeier A."/>
            <person name="Kalinowski J."/>
            <person name="Ruckert C."/>
        </authorList>
    </citation>
    <scope>NUCLEOTIDE SEQUENCE</scope>
    <source>
        <strain evidence="1">JCM 4125</strain>
    </source>
</reference>
<sequence>MLLGEAMKRSIGTWIRIRRARRQRWDADIIRALQIPVPRFTQERARQLIQQGKWQEAITEIREATDYDRRDARCVVLALTYGCKVPTPAAFLGLRGDQP</sequence>
<evidence type="ECO:0000313" key="1">
    <source>
        <dbReference type="EMBL" id="GGT63042.1"/>
    </source>
</evidence>
<gene>
    <name evidence="1" type="ORF">GCM10010226_46140</name>
</gene>
<proteinExistence type="predicted"/>
<protein>
    <submittedName>
        <fullName evidence="1">Uncharacterized protein</fullName>
    </submittedName>
</protein>
<dbReference type="Proteomes" id="UP000646776">
    <property type="component" value="Unassembled WGS sequence"/>
</dbReference>
<organism evidence="1 2">
    <name type="scientific">Streptomyces phaeofaciens</name>
    <dbReference type="NCBI Taxonomy" id="68254"/>
    <lineage>
        <taxon>Bacteria</taxon>
        <taxon>Bacillati</taxon>
        <taxon>Actinomycetota</taxon>
        <taxon>Actinomycetes</taxon>
        <taxon>Kitasatosporales</taxon>
        <taxon>Streptomycetaceae</taxon>
        <taxon>Streptomyces</taxon>
    </lineage>
</organism>
<name>A0A918HHS4_9ACTN</name>
<dbReference type="AlphaFoldDB" id="A0A918HHS4"/>